<dbReference type="NCBIfam" id="TIGR00756">
    <property type="entry name" value="PPR"/>
    <property type="match status" value="1"/>
</dbReference>
<dbReference type="PANTHER" id="PTHR47926">
    <property type="entry name" value="PENTATRICOPEPTIDE REPEAT-CONTAINING PROTEIN"/>
    <property type="match status" value="1"/>
</dbReference>
<gene>
    <name evidence="3" type="ORF">SELMODRAFT_187379</name>
</gene>
<keyword evidence="1" id="KW-0677">Repeat</keyword>
<dbReference type="GO" id="GO:0009451">
    <property type="term" value="P:RNA modification"/>
    <property type="evidence" value="ECO:0007669"/>
    <property type="project" value="InterPro"/>
</dbReference>
<name>D8TCJ4_SELML</name>
<dbReference type="HOGENOM" id="CLU_002706_0_0_1"/>
<dbReference type="PANTHER" id="PTHR47926:SF533">
    <property type="entry name" value="DYW DOMAIN-CONTAINING PROTEIN"/>
    <property type="match status" value="1"/>
</dbReference>
<dbReference type="InterPro" id="IPR011990">
    <property type="entry name" value="TPR-like_helical_dom_sf"/>
</dbReference>
<dbReference type="Pfam" id="PF01535">
    <property type="entry name" value="PPR"/>
    <property type="match status" value="8"/>
</dbReference>
<evidence type="ECO:0000256" key="2">
    <source>
        <dbReference type="PROSITE-ProRule" id="PRU00708"/>
    </source>
</evidence>
<dbReference type="eggNOG" id="KOG4197">
    <property type="taxonomic scope" value="Eukaryota"/>
</dbReference>
<dbReference type="EMBL" id="GL377717">
    <property type="protein sequence ID" value="EFJ05648.1"/>
    <property type="molecule type" value="Genomic_DNA"/>
</dbReference>
<dbReference type="OrthoDB" id="185373at2759"/>
<keyword evidence="4" id="KW-1185">Reference proteome</keyword>
<evidence type="ECO:0008006" key="5">
    <source>
        <dbReference type="Google" id="ProtNLM"/>
    </source>
</evidence>
<evidence type="ECO:0000313" key="3">
    <source>
        <dbReference type="EMBL" id="EFJ05648.1"/>
    </source>
</evidence>
<evidence type="ECO:0000313" key="4">
    <source>
        <dbReference type="Proteomes" id="UP000001514"/>
    </source>
</evidence>
<dbReference type="InterPro" id="IPR046960">
    <property type="entry name" value="PPR_At4g14850-like_plant"/>
</dbReference>
<protein>
    <recommendedName>
        <fullName evidence="5">Pentacotripeptide-repeat region of PRORP domain-containing protein</fullName>
    </recommendedName>
</protein>
<dbReference type="AlphaFoldDB" id="D8TCJ4"/>
<reference evidence="3 4" key="1">
    <citation type="journal article" date="2011" name="Science">
        <title>The Selaginella genome identifies genetic changes associated with the evolution of vascular plants.</title>
        <authorList>
            <person name="Banks J.A."/>
            <person name="Nishiyama T."/>
            <person name="Hasebe M."/>
            <person name="Bowman J.L."/>
            <person name="Gribskov M."/>
            <person name="dePamphilis C."/>
            <person name="Albert V.A."/>
            <person name="Aono N."/>
            <person name="Aoyama T."/>
            <person name="Ambrose B.A."/>
            <person name="Ashton N.W."/>
            <person name="Axtell M.J."/>
            <person name="Barker E."/>
            <person name="Barker M.S."/>
            <person name="Bennetzen J.L."/>
            <person name="Bonawitz N.D."/>
            <person name="Chapple C."/>
            <person name="Cheng C."/>
            <person name="Correa L.G."/>
            <person name="Dacre M."/>
            <person name="DeBarry J."/>
            <person name="Dreyer I."/>
            <person name="Elias M."/>
            <person name="Engstrom E.M."/>
            <person name="Estelle M."/>
            <person name="Feng L."/>
            <person name="Finet C."/>
            <person name="Floyd S.K."/>
            <person name="Frommer W.B."/>
            <person name="Fujita T."/>
            <person name="Gramzow L."/>
            <person name="Gutensohn M."/>
            <person name="Harholt J."/>
            <person name="Hattori M."/>
            <person name="Heyl A."/>
            <person name="Hirai T."/>
            <person name="Hiwatashi Y."/>
            <person name="Ishikawa M."/>
            <person name="Iwata M."/>
            <person name="Karol K.G."/>
            <person name="Koehler B."/>
            <person name="Kolukisaoglu U."/>
            <person name="Kubo M."/>
            <person name="Kurata T."/>
            <person name="Lalonde S."/>
            <person name="Li K."/>
            <person name="Li Y."/>
            <person name="Litt A."/>
            <person name="Lyons E."/>
            <person name="Manning G."/>
            <person name="Maruyama T."/>
            <person name="Michael T.P."/>
            <person name="Mikami K."/>
            <person name="Miyazaki S."/>
            <person name="Morinaga S."/>
            <person name="Murata T."/>
            <person name="Mueller-Roeber B."/>
            <person name="Nelson D.R."/>
            <person name="Obara M."/>
            <person name="Oguri Y."/>
            <person name="Olmstead R.G."/>
            <person name="Onodera N."/>
            <person name="Petersen B.L."/>
            <person name="Pils B."/>
            <person name="Prigge M."/>
            <person name="Rensing S.A."/>
            <person name="Riano-Pachon D.M."/>
            <person name="Roberts A.W."/>
            <person name="Sato Y."/>
            <person name="Scheller H.V."/>
            <person name="Schulz B."/>
            <person name="Schulz C."/>
            <person name="Shakirov E.V."/>
            <person name="Shibagaki N."/>
            <person name="Shinohara N."/>
            <person name="Shippen D.E."/>
            <person name="Soerensen I."/>
            <person name="Sotooka R."/>
            <person name="Sugimoto N."/>
            <person name="Sugita M."/>
            <person name="Sumikawa N."/>
            <person name="Tanurdzic M."/>
            <person name="Theissen G."/>
            <person name="Ulvskov P."/>
            <person name="Wakazuki S."/>
            <person name="Weng J.K."/>
            <person name="Willats W.W."/>
            <person name="Wipf D."/>
            <person name="Wolf P.G."/>
            <person name="Yang L."/>
            <person name="Zimmer A.D."/>
            <person name="Zhu Q."/>
            <person name="Mitros T."/>
            <person name="Hellsten U."/>
            <person name="Loque D."/>
            <person name="Otillar R."/>
            <person name="Salamov A."/>
            <person name="Schmutz J."/>
            <person name="Shapiro H."/>
            <person name="Lindquist E."/>
            <person name="Lucas S."/>
            <person name="Rokhsar D."/>
            <person name="Grigoriev I.V."/>
        </authorList>
    </citation>
    <scope>NUCLEOTIDE SEQUENCE [LARGE SCALE GENOMIC DNA]</scope>
</reference>
<dbReference type="GO" id="GO:0003723">
    <property type="term" value="F:RNA binding"/>
    <property type="evidence" value="ECO:0007669"/>
    <property type="project" value="InterPro"/>
</dbReference>
<dbReference type="InParanoid" id="D8TCJ4"/>
<organism evidence="4">
    <name type="scientific">Selaginella moellendorffii</name>
    <name type="common">Spikemoss</name>
    <dbReference type="NCBI Taxonomy" id="88036"/>
    <lineage>
        <taxon>Eukaryota</taxon>
        <taxon>Viridiplantae</taxon>
        <taxon>Streptophyta</taxon>
        <taxon>Embryophyta</taxon>
        <taxon>Tracheophyta</taxon>
        <taxon>Lycopodiopsida</taxon>
        <taxon>Selaginellales</taxon>
        <taxon>Selaginellaceae</taxon>
        <taxon>Selaginella</taxon>
    </lineage>
</organism>
<proteinExistence type="predicted"/>
<sequence>MRSLCPRALFVKVAKNATVRRFATEAAKVEDSVWSWNVKLSEYGRSGRVADAKRTFDRMEQRTVVSWNALITAFGRHGKCLEAAKSLFDRMPRWSGISWTVMIAAYGLRGQVEDSRKMLRTIPEPTFDAWGATIAACAQNDQKEQAFELLKLMDLEGMKPSQGTLSIVLSACAKAGALRDGKLVHQSFLLAGEAPLDVVLGNALVHMYGKCGCLELAKNVFAELETPNTISWSSLVAAYARGSKGSSALENFWKMRLEGNDLDQIAFTNILSACSHGGLLRHGWTFFNSMVEDHCIAPTLEHFSCLIDLLGRIGQVDAAEDLLKSMPTKADAASWRCLLGACRSHNEVGIGTHAHGHASTMDSGDSSAYGLLSSIHRAETSFH</sequence>
<dbReference type="KEGG" id="smo:SELMODRAFT_187379"/>
<feature type="repeat" description="PPR" evidence="2">
    <location>
        <begin position="32"/>
        <end position="62"/>
    </location>
</feature>
<dbReference type="FunFam" id="1.25.40.10:FF:000158">
    <property type="entry name" value="pentatricopeptide repeat-containing protein At2g33680"/>
    <property type="match status" value="1"/>
</dbReference>
<dbReference type="Proteomes" id="UP000001514">
    <property type="component" value="Unassembled WGS sequence"/>
</dbReference>
<evidence type="ECO:0000256" key="1">
    <source>
        <dbReference type="ARBA" id="ARBA00022737"/>
    </source>
</evidence>
<feature type="repeat" description="PPR" evidence="2">
    <location>
        <begin position="63"/>
        <end position="94"/>
    </location>
</feature>
<dbReference type="InterPro" id="IPR002885">
    <property type="entry name" value="PPR_rpt"/>
</dbReference>
<accession>D8TCJ4</accession>
<dbReference type="GO" id="GO:0048731">
    <property type="term" value="P:system development"/>
    <property type="evidence" value="ECO:0007669"/>
    <property type="project" value="UniProtKB-ARBA"/>
</dbReference>
<dbReference type="PROSITE" id="PS51375">
    <property type="entry name" value="PPR"/>
    <property type="match status" value="3"/>
</dbReference>
<feature type="repeat" description="PPR" evidence="2">
    <location>
        <begin position="126"/>
        <end position="160"/>
    </location>
</feature>
<dbReference type="Gramene" id="EFJ05648">
    <property type="protein sequence ID" value="EFJ05648"/>
    <property type="gene ID" value="SELMODRAFT_187379"/>
</dbReference>
<dbReference type="Gene3D" id="1.25.40.10">
    <property type="entry name" value="Tetratricopeptide repeat domain"/>
    <property type="match status" value="2"/>
</dbReference>